<dbReference type="AlphaFoldDB" id="F3KYF6"/>
<dbReference type="STRING" id="2518989.IMCC3088_1551"/>
<proteinExistence type="predicted"/>
<name>F3KYF6_9GAMM</name>
<evidence type="ECO:0000313" key="2">
    <source>
        <dbReference type="Proteomes" id="UP000005615"/>
    </source>
</evidence>
<keyword evidence="2" id="KW-1185">Reference proteome</keyword>
<comment type="caution">
    <text evidence="1">The sequence shown here is derived from an EMBL/GenBank/DDBJ whole genome shotgun (WGS) entry which is preliminary data.</text>
</comment>
<organism evidence="1 2">
    <name type="scientific">Aequoribacter fuscus</name>
    <dbReference type="NCBI Taxonomy" id="2518989"/>
    <lineage>
        <taxon>Bacteria</taxon>
        <taxon>Pseudomonadati</taxon>
        <taxon>Pseudomonadota</taxon>
        <taxon>Gammaproteobacteria</taxon>
        <taxon>Cellvibrionales</taxon>
        <taxon>Halieaceae</taxon>
        <taxon>Aequoribacter</taxon>
    </lineage>
</organism>
<dbReference type="Proteomes" id="UP000005615">
    <property type="component" value="Unassembled WGS sequence"/>
</dbReference>
<gene>
    <name evidence="1" type="ORF">IMCC3088_1551</name>
</gene>
<protein>
    <submittedName>
        <fullName evidence="1">Uncharacterized protein</fullName>
    </submittedName>
</protein>
<evidence type="ECO:0000313" key="1">
    <source>
        <dbReference type="EMBL" id="EGG30891.1"/>
    </source>
</evidence>
<dbReference type="EMBL" id="AEIG01000003">
    <property type="protein sequence ID" value="EGG30891.1"/>
    <property type="molecule type" value="Genomic_DNA"/>
</dbReference>
<reference evidence="1 2" key="1">
    <citation type="journal article" date="2011" name="J. Bacteriol.">
        <title>Genome sequence of strain IMCC3088, a proteorhodopsin-containing marine bacterium belonging to the OM60/NOR5 clade.</title>
        <authorList>
            <person name="Jang Y."/>
            <person name="Oh H.M."/>
            <person name="Kang I."/>
            <person name="Lee K."/>
            <person name="Yang S.J."/>
            <person name="Cho J.C."/>
        </authorList>
    </citation>
    <scope>NUCLEOTIDE SEQUENCE [LARGE SCALE GENOMIC DNA]</scope>
    <source>
        <strain evidence="1 2">IMCC3088</strain>
    </source>
</reference>
<sequence>MGVAVGLAVVLLVDGDIGVLVVSMLAPALLLVRSILSLDTICGALSYYATQDTGVYAAMQ</sequence>
<accession>F3KYF6</accession>